<evidence type="ECO:0000313" key="1">
    <source>
        <dbReference type="EMBL" id="CAH0003150.1"/>
    </source>
</evidence>
<protein>
    <submittedName>
        <fullName evidence="1">Uncharacterized protein</fullName>
    </submittedName>
</protein>
<dbReference type="AlphaFoldDB" id="A0A9N9V0K1"/>
<name>A0A9N9V0K1_9HYPO</name>
<accession>A0A9N9V0K1</accession>
<dbReference type="OrthoDB" id="5138260at2759"/>
<reference evidence="2" key="1">
    <citation type="submission" date="2019-06" db="EMBL/GenBank/DDBJ databases">
        <authorList>
            <person name="Broberg M."/>
        </authorList>
    </citation>
    <scope>NUCLEOTIDE SEQUENCE [LARGE SCALE GENOMIC DNA]</scope>
</reference>
<sequence>MSPGESSPPDAGQQSRIFLAVPRHWGNMDCKPQQGAQKDGDMMQHWLQEAAIDAPFNTIAMVAVAQTKTPVAHDDATSKRKY</sequence>
<dbReference type="Proteomes" id="UP000754883">
    <property type="component" value="Unassembled WGS sequence"/>
</dbReference>
<evidence type="ECO:0000313" key="2">
    <source>
        <dbReference type="Proteomes" id="UP000754883"/>
    </source>
</evidence>
<comment type="caution">
    <text evidence="1">The sequence shown here is derived from an EMBL/GenBank/DDBJ whole genome shotgun (WGS) entry which is preliminary data.</text>
</comment>
<keyword evidence="2" id="KW-1185">Reference proteome</keyword>
<proteinExistence type="predicted"/>
<dbReference type="EMBL" id="CABFNO020001563">
    <property type="protein sequence ID" value="CAH0003150.1"/>
    <property type="molecule type" value="Genomic_DNA"/>
</dbReference>
<reference evidence="1 2" key="2">
    <citation type="submission" date="2021-10" db="EMBL/GenBank/DDBJ databases">
        <authorList>
            <person name="Piombo E."/>
        </authorList>
    </citation>
    <scope>NUCLEOTIDE SEQUENCE [LARGE SCALE GENOMIC DNA]</scope>
</reference>
<organism evidence="1 2">
    <name type="scientific">Clonostachys byssicola</name>
    <dbReference type="NCBI Taxonomy" id="160290"/>
    <lineage>
        <taxon>Eukaryota</taxon>
        <taxon>Fungi</taxon>
        <taxon>Dikarya</taxon>
        <taxon>Ascomycota</taxon>
        <taxon>Pezizomycotina</taxon>
        <taxon>Sordariomycetes</taxon>
        <taxon>Hypocreomycetidae</taxon>
        <taxon>Hypocreales</taxon>
        <taxon>Bionectriaceae</taxon>
        <taxon>Clonostachys</taxon>
    </lineage>
</organism>
<gene>
    <name evidence="1" type="ORF">CBYS24578_00011450</name>
</gene>